<dbReference type="PANTHER" id="PTHR34980">
    <property type="entry name" value="INNER MEMBRANE PROTEIN-RELATED-RELATED"/>
    <property type="match status" value="1"/>
</dbReference>
<dbReference type="GO" id="GO:0005886">
    <property type="term" value="C:plasma membrane"/>
    <property type="evidence" value="ECO:0007669"/>
    <property type="project" value="TreeGrafter"/>
</dbReference>
<evidence type="ECO:0000256" key="1">
    <source>
        <dbReference type="SAM" id="MobiDB-lite"/>
    </source>
</evidence>
<gene>
    <name evidence="3" type="ORF">L332_12535</name>
</gene>
<evidence type="ECO:0000256" key="2">
    <source>
        <dbReference type="SAM" id="Phobius"/>
    </source>
</evidence>
<keyword evidence="4" id="KW-1185">Reference proteome</keyword>
<dbReference type="RefSeq" id="WP_021009518.1">
    <property type="nucleotide sequence ID" value="NZ_ASHR01000006.1"/>
</dbReference>
<name>U1MXI0_9MICO</name>
<dbReference type="InterPro" id="IPR008523">
    <property type="entry name" value="DUF805"/>
</dbReference>
<dbReference type="Pfam" id="PF05656">
    <property type="entry name" value="DUF805"/>
    <property type="match status" value="1"/>
</dbReference>
<organism evidence="3 4">
    <name type="scientific">Agrococcus pavilionensis RW1</name>
    <dbReference type="NCBI Taxonomy" id="1330458"/>
    <lineage>
        <taxon>Bacteria</taxon>
        <taxon>Bacillati</taxon>
        <taxon>Actinomycetota</taxon>
        <taxon>Actinomycetes</taxon>
        <taxon>Micrococcales</taxon>
        <taxon>Microbacteriaceae</taxon>
        <taxon>Agrococcus</taxon>
    </lineage>
</organism>
<protein>
    <recommendedName>
        <fullName evidence="5">DUF805 domain-containing protein</fullName>
    </recommendedName>
</protein>
<dbReference type="OrthoDB" id="9812349at2"/>
<proteinExistence type="predicted"/>
<feature type="transmembrane region" description="Helical" evidence="2">
    <location>
        <begin position="46"/>
        <end position="73"/>
    </location>
</feature>
<evidence type="ECO:0000313" key="3">
    <source>
        <dbReference type="EMBL" id="ERG65265.1"/>
    </source>
</evidence>
<comment type="caution">
    <text evidence="3">The sequence shown here is derived from an EMBL/GenBank/DDBJ whole genome shotgun (WGS) entry which is preliminary data.</text>
</comment>
<keyword evidence="2" id="KW-0472">Membrane</keyword>
<accession>U1MXI0</accession>
<feature type="transmembrane region" description="Helical" evidence="2">
    <location>
        <begin position="94"/>
        <end position="116"/>
    </location>
</feature>
<dbReference type="PANTHER" id="PTHR34980:SF2">
    <property type="entry name" value="INNER MEMBRANE PROTEIN YHAH-RELATED"/>
    <property type="match status" value="1"/>
</dbReference>
<evidence type="ECO:0008006" key="5">
    <source>
        <dbReference type="Google" id="ProtNLM"/>
    </source>
</evidence>
<dbReference type="EMBL" id="ASHR01000006">
    <property type="protein sequence ID" value="ERG65265.1"/>
    <property type="molecule type" value="Genomic_DNA"/>
</dbReference>
<reference evidence="3 4" key="1">
    <citation type="journal article" date="2013" name="Genome Announc.">
        <title>First draft genome sequence from a member of the genus agrococcus, isolated from modern microbialites.</title>
        <authorList>
            <person name="White R.A.III."/>
            <person name="Grassa C.J."/>
            <person name="Suttle C.A."/>
        </authorList>
    </citation>
    <scope>NUCLEOTIDE SEQUENCE [LARGE SCALE GENOMIC DNA]</scope>
    <source>
        <strain evidence="3 4">RW1</strain>
    </source>
</reference>
<feature type="region of interest" description="Disordered" evidence="1">
    <location>
        <begin position="174"/>
        <end position="208"/>
    </location>
</feature>
<dbReference type="Proteomes" id="UP000016462">
    <property type="component" value="Unassembled WGS sequence"/>
</dbReference>
<sequence>MTSTTTSTAGLPPVGQPLHGASFGQAIKRFFQGYVQFSGRASRSEFWWAMLFTGLVSLVAQIPFWIAYVQLIVRTIELQERGVTASADQVAGPLGAMLGWLALLLVVGLALLLPTYAAMWRRLQDANFHGAFALLSIVGFGIVPLIMCILPSNPAGVQYDPAYRAMYGQGYAQPGQPGQQLYGQEPYGQEPYGHQQPGRGYGPPPAQG</sequence>
<dbReference type="AlphaFoldDB" id="U1MXI0"/>
<evidence type="ECO:0000313" key="4">
    <source>
        <dbReference type="Proteomes" id="UP000016462"/>
    </source>
</evidence>
<feature type="transmembrane region" description="Helical" evidence="2">
    <location>
        <begin position="128"/>
        <end position="150"/>
    </location>
</feature>
<keyword evidence="2" id="KW-1133">Transmembrane helix</keyword>
<keyword evidence="2" id="KW-0812">Transmembrane</keyword>
<feature type="compositionally biased region" description="Low complexity" evidence="1">
    <location>
        <begin position="174"/>
        <end position="189"/>
    </location>
</feature>